<keyword evidence="3" id="KW-0067">ATP-binding</keyword>
<dbReference type="AlphaFoldDB" id="A0A947GAH0"/>
<dbReference type="InterPro" id="IPR041627">
    <property type="entry name" value="AAA_lid_6"/>
</dbReference>
<dbReference type="SUPFAM" id="SSF52540">
    <property type="entry name" value="P-loop containing nucleoside triphosphate hydrolases"/>
    <property type="match status" value="1"/>
</dbReference>
<dbReference type="SMART" id="SM00382">
    <property type="entry name" value="AAA"/>
    <property type="match status" value="1"/>
</dbReference>
<dbReference type="InterPro" id="IPR003593">
    <property type="entry name" value="AAA+_ATPase"/>
</dbReference>
<gene>
    <name evidence="5" type="ORF">KM312_00290</name>
</gene>
<dbReference type="GO" id="GO:0005524">
    <property type="term" value="F:ATP binding"/>
    <property type="evidence" value="ECO:0007669"/>
    <property type="project" value="UniProtKB-KW"/>
</dbReference>
<feature type="domain" description="AAA+ ATPase" evidence="4">
    <location>
        <begin position="68"/>
        <end position="208"/>
    </location>
</feature>
<keyword evidence="2" id="KW-0547">Nucleotide-binding</keyword>
<name>A0A947GAH0_HYDSH</name>
<evidence type="ECO:0000313" key="5">
    <source>
        <dbReference type="EMBL" id="MBT9281109.1"/>
    </source>
</evidence>
<dbReference type="PANTHER" id="PTHR43392">
    <property type="entry name" value="AAA-TYPE ATPASE FAMILY PROTEIN / ANKYRIN REPEAT FAMILY PROTEIN"/>
    <property type="match status" value="1"/>
</dbReference>
<dbReference type="Gene3D" id="3.40.50.300">
    <property type="entry name" value="P-loop containing nucleotide triphosphate hydrolases"/>
    <property type="match status" value="1"/>
</dbReference>
<dbReference type="Gene3D" id="1.10.8.60">
    <property type="match status" value="1"/>
</dbReference>
<proteinExistence type="inferred from homology"/>
<accession>A0A947GAH0</accession>
<dbReference type="InterPro" id="IPR003959">
    <property type="entry name" value="ATPase_AAA_core"/>
</dbReference>
<comment type="caution">
    <text evidence="5">The sequence shown here is derived from an EMBL/GenBank/DDBJ whole genome shotgun (WGS) entry which is preliminary data.</text>
</comment>
<sequence>MSNWDYDWLDDLTQKPRQRKINYTEADLERDLAEIIGLENVKNTIRDIYYTVRANRERQASGLETSGQLLHMMFYGNPGTGKTTVARLVGRMFREMGVLSRGHFVEVEASDLIAGYVGQTGPKTQAKIREALGGVLFIDEAYALVPEDDTRNSFGPEAIAVLIKAMEDHRDNLCVILAGYEDEMKRLLKVNPGLRSRIPFVLHFPDYTPPELLRIFVAEATKRQYRIERDGGEYLLELFTTYQANMRELGNGRFARNVLERAILAQSRRLGALGRRPAPDELTLLTVDDLRAWEEAEAGRSW</sequence>
<dbReference type="PANTHER" id="PTHR43392:SF2">
    <property type="entry name" value="AAA-TYPE ATPASE FAMILY PROTEIN _ ANKYRIN REPEAT FAMILY PROTEIN"/>
    <property type="match status" value="1"/>
</dbReference>
<dbReference type="Pfam" id="PF00004">
    <property type="entry name" value="AAA"/>
    <property type="match status" value="1"/>
</dbReference>
<evidence type="ECO:0000256" key="2">
    <source>
        <dbReference type="ARBA" id="ARBA00022741"/>
    </source>
</evidence>
<evidence type="ECO:0000313" key="6">
    <source>
        <dbReference type="Proteomes" id="UP000748108"/>
    </source>
</evidence>
<comment type="similarity">
    <text evidence="1">Belongs to the CbxX/CfxQ family.</text>
</comment>
<protein>
    <submittedName>
        <fullName evidence="5">AAA family ATPase</fullName>
    </submittedName>
</protein>
<evidence type="ECO:0000259" key="4">
    <source>
        <dbReference type="SMART" id="SM00382"/>
    </source>
</evidence>
<organism evidence="5 6">
    <name type="scientific">Hydrogenibacillus schlegelii</name>
    <name type="common">Bacillus schlegelii</name>
    <dbReference type="NCBI Taxonomy" id="1484"/>
    <lineage>
        <taxon>Bacteria</taxon>
        <taxon>Bacillati</taxon>
        <taxon>Bacillota</taxon>
        <taxon>Bacilli</taxon>
        <taxon>Bacillales</taxon>
        <taxon>Bacillales Family X. Incertae Sedis</taxon>
        <taxon>Hydrogenibacillus</taxon>
    </lineage>
</organism>
<dbReference type="Pfam" id="PF17866">
    <property type="entry name" value="AAA_lid_6"/>
    <property type="match status" value="1"/>
</dbReference>
<dbReference type="CDD" id="cd00009">
    <property type="entry name" value="AAA"/>
    <property type="match status" value="1"/>
</dbReference>
<dbReference type="GO" id="GO:0016887">
    <property type="term" value="F:ATP hydrolysis activity"/>
    <property type="evidence" value="ECO:0007669"/>
    <property type="project" value="InterPro"/>
</dbReference>
<dbReference type="Proteomes" id="UP000748108">
    <property type="component" value="Unassembled WGS sequence"/>
</dbReference>
<dbReference type="PRINTS" id="PR00819">
    <property type="entry name" value="CBXCFQXSUPER"/>
</dbReference>
<dbReference type="EMBL" id="JAHHQF010000008">
    <property type="protein sequence ID" value="MBT9281109.1"/>
    <property type="molecule type" value="Genomic_DNA"/>
</dbReference>
<reference evidence="5" key="1">
    <citation type="journal article" date="2021" name="Microbiology">
        <title>Metagenomic Analysis of the Microbial Community in the Underground Coal Fire Area (Kemerovo Region, Russia) Revealed Predominance of Thermophilic Members of the Phyla Deinococcus-thermus, Aquificae, and Firmicutes.</title>
        <authorList>
            <person name="Kadnikov V."/>
            <person name="Mardanov A.V."/>
            <person name="Beletsky A.V."/>
            <person name="Karnachuk O.V."/>
            <person name="Ravin N.V."/>
        </authorList>
    </citation>
    <scope>NUCLEOTIDE SEQUENCE</scope>
    <source>
        <strain evidence="5">RBS10-49</strain>
    </source>
</reference>
<evidence type="ECO:0000256" key="1">
    <source>
        <dbReference type="ARBA" id="ARBA00010378"/>
    </source>
</evidence>
<dbReference type="FunFam" id="3.40.50.300:FF:000216">
    <property type="entry name" value="Type VII secretion ATPase EccA"/>
    <property type="match status" value="1"/>
</dbReference>
<dbReference type="InterPro" id="IPR050773">
    <property type="entry name" value="CbxX/CfxQ_RuBisCO_ESX"/>
</dbReference>
<evidence type="ECO:0000256" key="3">
    <source>
        <dbReference type="ARBA" id="ARBA00022840"/>
    </source>
</evidence>
<dbReference type="InterPro" id="IPR027417">
    <property type="entry name" value="P-loop_NTPase"/>
</dbReference>
<dbReference type="InterPro" id="IPR000641">
    <property type="entry name" value="CbxX/CfxQ"/>
</dbReference>